<feature type="domain" description="VOC" evidence="1">
    <location>
        <begin position="5"/>
        <end position="51"/>
    </location>
</feature>
<dbReference type="InterPro" id="IPR029068">
    <property type="entry name" value="Glyas_Bleomycin-R_OHBP_Dase"/>
</dbReference>
<dbReference type="Gene3D" id="3.10.180.10">
    <property type="entry name" value="2,3-Dihydroxybiphenyl 1,2-Dioxygenase, domain 1"/>
    <property type="match status" value="1"/>
</dbReference>
<dbReference type="Pfam" id="PF00903">
    <property type="entry name" value="Glyoxalase"/>
    <property type="match status" value="1"/>
</dbReference>
<dbReference type="AlphaFoldDB" id="A0A3B4AGZ5"/>
<keyword evidence="3" id="KW-1185">Reference proteome</keyword>
<dbReference type="PANTHER" id="PTHR46466:SF1">
    <property type="entry name" value="GLYOXALASE DOMAIN-CONTAINING PROTEIN 4"/>
    <property type="match status" value="1"/>
</dbReference>
<dbReference type="InterPro" id="IPR043193">
    <property type="entry name" value="GLOD4"/>
</dbReference>
<dbReference type="STRING" id="409849.ENSPMGP00000015945"/>
<dbReference type="PANTHER" id="PTHR46466">
    <property type="entry name" value="GLYOXALASE DOMAIN-CONTAINING PROTEIN 4"/>
    <property type="match status" value="1"/>
</dbReference>
<dbReference type="InterPro" id="IPR004360">
    <property type="entry name" value="Glyas_Fos-R_dOase_dom"/>
</dbReference>
<evidence type="ECO:0000313" key="3">
    <source>
        <dbReference type="Proteomes" id="UP000261520"/>
    </source>
</evidence>
<dbReference type="Ensembl" id="ENSPMGT00000017012.1">
    <property type="protein sequence ID" value="ENSPMGP00000015945.1"/>
    <property type="gene ID" value="ENSPMGG00000013079.1"/>
</dbReference>
<evidence type="ECO:0000313" key="2">
    <source>
        <dbReference type="Ensembl" id="ENSPMGP00000015945.1"/>
    </source>
</evidence>
<reference evidence="2" key="1">
    <citation type="submission" date="2025-08" db="UniProtKB">
        <authorList>
            <consortium name="Ensembl"/>
        </authorList>
    </citation>
    <scope>IDENTIFICATION</scope>
</reference>
<reference evidence="2" key="2">
    <citation type="submission" date="2025-09" db="UniProtKB">
        <authorList>
            <consortium name="Ensembl"/>
        </authorList>
    </citation>
    <scope>IDENTIFICATION</scope>
</reference>
<dbReference type="InterPro" id="IPR037523">
    <property type="entry name" value="VOC_core"/>
</dbReference>
<dbReference type="Proteomes" id="UP000261520">
    <property type="component" value="Unplaced"/>
</dbReference>
<dbReference type="PROSITE" id="PS51819">
    <property type="entry name" value="VOC"/>
    <property type="match status" value="1"/>
</dbReference>
<proteinExistence type="predicted"/>
<sequence length="51" mass="5861">MALRRALHFVFKVGDRTKTATFYRDVLGMKVLLIVFSKCSLSISFHLKSNN</sequence>
<dbReference type="SUPFAM" id="SSF54593">
    <property type="entry name" value="Glyoxalase/Bleomycin resistance protein/Dihydroxybiphenyl dioxygenase"/>
    <property type="match status" value="1"/>
</dbReference>
<evidence type="ECO:0000259" key="1">
    <source>
        <dbReference type="PROSITE" id="PS51819"/>
    </source>
</evidence>
<accession>A0A3B4AGZ5</accession>
<organism evidence="2 3">
    <name type="scientific">Periophthalmus magnuspinnatus</name>
    <dbReference type="NCBI Taxonomy" id="409849"/>
    <lineage>
        <taxon>Eukaryota</taxon>
        <taxon>Metazoa</taxon>
        <taxon>Chordata</taxon>
        <taxon>Craniata</taxon>
        <taxon>Vertebrata</taxon>
        <taxon>Euteleostomi</taxon>
        <taxon>Actinopterygii</taxon>
        <taxon>Neopterygii</taxon>
        <taxon>Teleostei</taxon>
        <taxon>Neoteleostei</taxon>
        <taxon>Acanthomorphata</taxon>
        <taxon>Gobiaria</taxon>
        <taxon>Gobiiformes</taxon>
        <taxon>Gobioidei</taxon>
        <taxon>Gobiidae</taxon>
        <taxon>Oxudercinae</taxon>
        <taxon>Periophthalmus</taxon>
    </lineage>
</organism>
<name>A0A3B4AGZ5_9GOBI</name>
<protein>
    <recommendedName>
        <fullName evidence="1">VOC domain-containing protein</fullName>
    </recommendedName>
</protein>